<evidence type="ECO:0000256" key="1">
    <source>
        <dbReference type="SAM" id="Coils"/>
    </source>
</evidence>
<evidence type="ECO:0000313" key="3">
    <source>
        <dbReference type="Proteomes" id="UP000526233"/>
    </source>
</evidence>
<keyword evidence="1" id="KW-0175">Coiled coil</keyword>
<reference evidence="2 3" key="1">
    <citation type="submission" date="2018-11" db="EMBL/GenBank/DDBJ databases">
        <title>Genome sequencing and analysis.</title>
        <authorList>
            <person name="Huang Y.-T."/>
        </authorList>
    </citation>
    <scope>NUCLEOTIDE SEQUENCE [LARGE SCALE GENOMIC DNA]</scope>
    <source>
        <strain evidence="2 3">SHIN</strain>
    </source>
</reference>
<sequence>MNAMPQQTDLEDFTGMSVDLFSYAALSREDEVAAKEDAAIIKAHMKSAAESIIAVGLALKRQKERLPHGMFLPWIEAEFGMSNVTASRMMNVAEIYGGKSFSLKDFTKEALYELAAPSTPQSVREQVEELIVDGQKVTAADIRKMKAEAKATEELAEARAKLATLQKKSDDKDLENAGEIHNLQIQIETLEKGRDLARKDANTAESKASAVEKEMDERISIAVSEAAQKIEAGFKDEIRRLQLENAELRKPKPVAIVEGHTAEIVPFARDLTDEEKAEIDAEHDEYQDADFIETASDKDRAISVFGAIRNIATVKASPVAVYQHIASHSRATVDEYMSMVDYSLALLTTIKDYHHD</sequence>
<name>A0A7Y3T771_9HYPH</name>
<protein>
    <submittedName>
        <fullName evidence="2">DUF3102 domain-containing protein</fullName>
    </submittedName>
</protein>
<accession>A0A7Y3T771</accession>
<dbReference type="RefSeq" id="WP_171380065.1">
    <property type="nucleotide sequence ID" value="NZ_PKQI01000003.1"/>
</dbReference>
<dbReference type="InterPro" id="IPR021451">
    <property type="entry name" value="DUF3102"/>
</dbReference>
<organism evidence="2 3">
    <name type="scientific">Brucella pseudogrignonensis</name>
    <dbReference type="NCBI Taxonomy" id="419475"/>
    <lineage>
        <taxon>Bacteria</taxon>
        <taxon>Pseudomonadati</taxon>
        <taxon>Pseudomonadota</taxon>
        <taxon>Alphaproteobacteria</taxon>
        <taxon>Hyphomicrobiales</taxon>
        <taxon>Brucellaceae</taxon>
        <taxon>Brucella/Ochrobactrum group</taxon>
        <taxon>Brucella</taxon>
    </lineage>
</organism>
<feature type="coiled-coil region" evidence="1">
    <location>
        <begin position="148"/>
        <end position="214"/>
    </location>
</feature>
<comment type="caution">
    <text evidence="2">The sequence shown here is derived from an EMBL/GenBank/DDBJ whole genome shotgun (WGS) entry which is preliminary data.</text>
</comment>
<dbReference type="AlphaFoldDB" id="A0A7Y3T771"/>
<dbReference type="EMBL" id="PKQI01000003">
    <property type="protein sequence ID" value="NNV22036.1"/>
    <property type="molecule type" value="Genomic_DNA"/>
</dbReference>
<gene>
    <name evidence="2" type="ORF">EHE22_16595</name>
</gene>
<proteinExistence type="predicted"/>
<evidence type="ECO:0000313" key="2">
    <source>
        <dbReference type="EMBL" id="NNV22036.1"/>
    </source>
</evidence>
<dbReference type="Proteomes" id="UP000526233">
    <property type="component" value="Unassembled WGS sequence"/>
</dbReference>
<dbReference type="Pfam" id="PF11300">
    <property type="entry name" value="DUF3102"/>
    <property type="match status" value="1"/>
</dbReference>